<sequence length="307" mass="34200">MQLISFILPSVFALVAVAWYTLFERKVLGYIMNRKGPNKVGMLGLIQPLADGVKLFSKEFILPTFSNILPFMLCPIVTFFIALVFWLLYPFSTAEGVFTCGLLFYLANSGVNVYGVLVAGWSSNSKYALLGSMRGVAQSVSYEVSMALTLLGGVYLVGVMNLQSMKLWQLSPVFVVGLVIIPFVCVWLITMLAETNRAPFDFVEGESELVSGFNVEYSSVGFALIYMAEYANMLFNSLFTCIMFLGVSDALMSVEACFFFFFFIWVRGTLPRFRYDMLMSLAWKSFLSLVLSGVLVIISLVCLLCVS</sequence>
<dbReference type="Pfam" id="PF00146">
    <property type="entry name" value="NADHdh"/>
    <property type="match status" value="1"/>
</dbReference>
<name>A0A343DSA7_9BIVA</name>
<protein>
    <recommendedName>
        <fullName evidence="3 8">NADH-ubiquinone oxidoreductase chain 1</fullName>
        <ecNumber evidence="8">7.1.1.2</ecNumber>
    </recommendedName>
</protein>
<keyword evidence="8 10" id="KW-0496">Mitochondrion</keyword>
<comment type="catalytic activity">
    <reaction evidence="8">
        <text>a ubiquinone + NADH + 5 H(+)(in) = a ubiquinol + NAD(+) + 4 H(+)(out)</text>
        <dbReference type="Rhea" id="RHEA:29091"/>
        <dbReference type="Rhea" id="RHEA-COMP:9565"/>
        <dbReference type="Rhea" id="RHEA-COMP:9566"/>
        <dbReference type="ChEBI" id="CHEBI:15378"/>
        <dbReference type="ChEBI" id="CHEBI:16389"/>
        <dbReference type="ChEBI" id="CHEBI:17976"/>
        <dbReference type="ChEBI" id="CHEBI:57540"/>
        <dbReference type="ChEBI" id="CHEBI:57945"/>
        <dbReference type="EC" id="7.1.1.2"/>
    </reaction>
</comment>
<evidence type="ECO:0000256" key="8">
    <source>
        <dbReference type="RuleBase" id="RU000473"/>
    </source>
</evidence>
<dbReference type="PROSITE" id="PS00667">
    <property type="entry name" value="COMPLEX1_ND1_1"/>
    <property type="match status" value="1"/>
</dbReference>
<evidence type="ECO:0000256" key="9">
    <source>
        <dbReference type="SAM" id="Phobius"/>
    </source>
</evidence>
<dbReference type="EMBL" id="KY242717">
    <property type="protein sequence ID" value="ASB29943.1"/>
    <property type="molecule type" value="Genomic_DNA"/>
</dbReference>
<gene>
    <name evidence="10" type="primary">ND1</name>
</gene>
<evidence type="ECO:0000256" key="4">
    <source>
        <dbReference type="ARBA" id="ARBA00022692"/>
    </source>
</evidence>
<evidence type="ECO:0000256" key="1">
    <source>
        <dbReference type="ARBA" id="ARBA00004141"/>
    </source>
</evidence>
<dbReference type="GO" id="GO:0005743">
    <property type="term" value="C:mitochondrial inner membrane"/>
    <property type="evidence" value="ECO:0007669"/>
    <property type="project" value="UniProtKB-SubCell"/>
</dbReference>
<evidence type="ECO:0000313" key="10">
    <source>
        <dbReference type="EMBL" id="ASB29943.1"/>
    </source>
</evidence>
<proteinExistence type="inferred from homology"/>
<evidence type="ECO:0000256" key="7">
    <source>
        <dbReference type="RuleBase" id="RU000471"/>
    </source>
</evidence>
<keyword evidence="4 7" id="KW-0812">Transmembrane</keyword>
<evidence type="ECO:0000256" key="6">
    <source>
        <dbReference type="ARBA" id="ARBA00023136"/>
    </source>
</evidence>
<feature type="transmembrane region" description="Helical" evidence="9">
    <location>
        <begin position="68"/>
        <end position="89"/>
    </location>
</feature>
<keyword evidence="5 9" id="KW-1133">Transmembrane helix</keyword>
<dbReference type="PROSITE" id="PS00668">
    <property type="entry name" value="COMPLEX1_ND1_2"/>
    <property type="match status" value="1"/>
</dbReference>
<dbReference type="GO" id="GO:0003954">
    <property type="term" value="F:NADH dehydrogenase activity"/>
    <property type="evidence" value="ECO:0007669"/>
    <property type="project" value="TreeGrafter"/>
</dbReference>
<dbReference type="InterPro" id="IPR001694">
    <property type="entry name" value="NADH_UbQ_OxRdtase_su1/FPO"/>
</dbReference>
<dbReference type="GO" id="GO:0009060">
    <property type="term" value="P:aerobic respiration"/>
    <property type="evidence" value="ECO:0007669"/>
    <property type="project" value="TreeGrafter"/>
</dbReference>
<dbReference type="EC" id="7.1.1.2" evidence="8"/>
<organism evidence="10">
    <name type="scientific">Modiolus kurilensis</name>
    <dbReference type="NCBI Taxonomy" id="1647520"/>
    <lineage>
        <taxon>Eukaryota</taxon>
        <taxon>Metazoa</taxon>
        <taxon>Spiralia</taxon>
        <taxon>Lophotrochozoa</taxon>
        <taxon>Mollusca</taxon>
        <taxon>Bivalvia</taxon>
        <taxon>Autobranchia</taxon>
        <taxon>Pteriomorphia</taxon>
        <taxon>Mytilida</taxon>
        <taxon>Mytiloidea</taxon>
        <taxon>Mytilidae</taxon>
        <taxon>Modiolinae</taxon>
        <taxon>Modiolus</taxon>
    </lineage>
</organism>
<keyword evidence="6 9" id="KW-0472">Membrane</keyword>
<accession>A0A343DSA7</accession>
<feature type="transmembrane region" description="Helical" evidence="9">
    <location>
        <begin position="140"/>
        <end position="158"/>
    </location>
</feature>
<feature type="transmembrane region" description="Helical" evidence="9">
    <location>
        <begin position="286"/>
        <end position="306"/>
    </location>
</feature>
<keyword evidence="8" id="KW-0830">Ubiquinone</keyword>
<dbReference type="InterPro" id="IPR018086">
    <property type="entry name" value="NADH_UbQ_OxRdtase_su1_CS"/>
</dbReference>
<comment type="similarity">
    <text evidence="2 7">Belongs to the complex I subunit 1 family.</text>
</comment>
<evidence type="ECO:0000256" key="3">
    <source>
        <dbReference type="ARBA" id="ARBA00021009"/>
    </source>
</evidence>
<reference evidence="10" key="1">
    <citation type="submission" date="2016-11" db="EMBL/GenBank/DDBJ databases">
        <title>Primary genomic insights into the adaptation strategy of deep-sea mussel by comparative genomics.</title>
        <authorList>
            <person name="Minxiao W."/>
            <person name="Ping Z."/>
            <person name="Yan S."/>
            <person name="Chaolun L."/>
            <person name="Sun S."/>
        </authorList>
    </citation>
    <scope>NUCLEOTIDE SEQUENCE</scope>
    <source>
        <tissue evidence="10">Adductor</tissue>
    </source>
</reference>
<dbReference type="AlphaFoldDB" id="A0A343DSA7"/>
<evidence type="ECO:0000256" key="2">
    <source>
        <dbReference type="ARBA" id="ARBA00010535"/>
    </source>
</evidence>
<dbReference type="GO" id="GO:0008137">
    <property type="term" value="F:NADH dehydrogenase (ubiquinone) activity"/>
    <property type="evidence" value="ECO:0007669"/>
    <property type="project" value="UniProtKB-EC"/>
</dbReference>
<feature type="transmembrane region" description="Helical" evidence="9">
    <location>
        <begin position="170"/>
        <end position="189"/>
    </location>
</feature>
<comment type="subcellular location">
    <subcellularLocation>
        <location evidence="1">Membrane</location>
        <topology evidence="1">Multi-pass membrane protein</topology>
    </subcellularLocation>
    <subcellularLocation>
        <location evidence="7">Mitochondrion inner membrane</location>
        <topology evidence="7">Multi-pass membrane protein</topology>
    </subcellularLocation>
</comment>
<dbReference type="PANTHER" id="PTHR11432">
    <property type="entry name" value="NADH DEHYDROGENASE SUBUNIT 1"/>
    <property type="match status" value="1"/>
</dbReference>
<evidence type="ECO:0000256" key="5">
    <source>
        <dbReference type="ARBA" id="ARBA00022989"/>
    </source>
</evidence>
<dbReference type="HAMAP" id="MF_01350">
    <property type="entry name" value="NDH1_NuoH"/>
    <property type="match status" value="1"/>
</dbReference>
<keyword evidence="7" id="KW-0520">NAD</keyword>
<dbReference type="PANTHER" id="PTHR11432:SF3">
    <property type="entry name" value="NADH-UBIQUINONE OXIDOREDUCTASE CHAIN 1"/>
    <property type="match status" value="1"/>
</dbReference>
<geneLocation type="mitochondrion" evidence="10"/>
<dbReference type="GeneID" id="35199306"/>
<dbReference type="RefSeq" id="YP_009446143.1">
    <property type="nucleotide sequence ID" value="NC_036486.1"/>
</dbReference>
<feature type="transmembrane region" description="Helical" evidence="9">
    <location>
        <begin position="238"/>
        <end position="266"/>
    </location>
</feature>
<feature type="transmembrane region" description="Helical" evidence="9">
    <location>
        <begin position="96"/>
        <end position="120"/>
    </location>
</feature>
<dbReference type="CTD" id="4535"/>